<dbReference type="AlphaFoldDB" id="A0A1E3UR30"/>
<dbReference type="EMBL" id="MEHD01000051">
    <property type="protein sequence ID" value="ODR45859.1"/>
    <property type="molecule type" value="Genomic_DNA"/>
</dbReference>
<proteinExistence type="predicted"/>
<evidence type="ECO:0000313" key="2">
    <source>
        <dbReference type="EMBL" id="ODR45859.1"/>
    </source>
</evidence>
<keyword evidence="5" id="KW-1185">Reference proteome</keyword>
<organism evidence="3 4">
    <name type="scientific">Eisenbergiella tayi</name>
    <dbReference type="NCBI Taxonomy" id="1432052"/>
    <lineage>
        <taxon>Bacteria</taxon>
        <taxon>Bacillati</taxon>
        <taxon>Bacillota</taxon>
        <taxon>Clostridia</taxon>
        <taxon>Lachnospirales</taxon>
        <taxon>Lachnospiraceae</taxon>
        <taxon>Eisenbergiella</taxon>
    </lineage>
</organism>
<dbReference type="OrthoDB" id="2062463at2"/>
<evidence type="ECO:0000313" key="4">
    <source>
        <dbReference type="Proteomes" id="UP000094271"/>
    </source>
</evidence>
<protein>
    <recommendedName>
        <fullName evidence="1">DUF2007 domain-containing protein</fullName>
    </recommendedName>
</protein>
<reference evidence="2 5" key="1">
    <citation type="submission" date="2016-08" db="EMBL/GenBank/DDBJ databases">
        <title>Characterization of Isolates of Eisenbergiella tayi Derived from Blood Cultures, Using Whole Genome Sequencing.</title>
        <authorList>
            <person name="Bernier A.-M."/>
            <person name="Burdz T."/>
            <person name="Wiebe D."/>
            <person name="Bernard K."/>
        </authorList>
    </citation>
    <scope>NUCLEOTIDE SEQUENCE [LARGE SCALE GENOMIC DNA]</scope>
    <source>
        <strain evidence="2 5">NML120146</strain>
    </source>
</reference>
<name>A0A1E3UR30_9FIRM</name>
<evidence type="ECO:0000313" key="3">
    <source>
        <dbReference type="EMBL" id="ODR55244.1"/>
    </source>
</evidence>
<dbReference type="Proteomes" id="UP000094869">
    <property type="component" value="Unassembled WGS sequence"/>
</dbReference>
<accession>A0A1E3UR30</accession>
<dbReference type="InterPro" id="IPR011322">
    <property type="entry name" value="N-reg_PII-like_a/b"/>
</dbReference>
<dbReference type="SUPFAM" id="SSF54913">
    <property type="entry name" value="GlnB-like"/>
    <property type="match status" value="1"/>
</dbReference>
<dbReference type="Pfam" id="PF09413">
    <property type="entry name" value="DUF2007"/>
    <property type="match status" value="1"/>
</dbReference>
<dbReference type="InterPro" id="IPR018551">
    <property type="entry name" value="DUF2007"/>
</dbReference>
<dbReference type="EMBL" id="MEHA01000002">
    <property type="protein sequence ID" value="ODR55244.1"/>
    <property type="molecule type" value="Genomic_DNA"/>
</dbReference>
<dbReference type="Gene3D" id="3.30.70.1530">
    <property type="entry name" value="Hypothetical protein rpa1041"/>
    <property type="match status" value="1"/>
</dbReference>
<sequence length="85" mass="9619">MNDVKAVKVFTAQDNLQAEMVLDTLKQNQIPAYKKDVDESGFMNIYAGNSMCGEEIYVAQKDEEKTMEILREMGLEPEKAPGEEE</sequence>
<feature type="domain" description="DUF2007" evidence="1">
    <location>
        <begin position="7"/>
        <end position="74"/>
    </location>
</feature>
<gene>
    <name evidence="3" type="ORF">BEI59_03330</name>
    <name evidence="2" type="ORF">BEI63_28960</name>
</gene>
<evidence type="ECO:0000259" key="1">
    <source>
        <dbReference type="Pfam" id="PF09413"/>
    </source>
</evidence>
<dbReference type="Proteomes" id="UP000094271">
    <property type="component" value="Unassembled WGS sequence"/>
</dbReference>
<evidence type="ECO:0000313" key="5">
    <source>
        <dbReference type="Proteomes" id="UP000094869"/>
    </source>
</evidence>
<comment type="caution">
    <text evidence="3">The sequence shown here is derived from an EMBL/GenBank/DDBJ whole genome shotgun (WGS) entry which is preliminary data.</text>
</comment>
<reference evidence="3 4" key="2">
    <citation type="submission" date="2016-08" db="EMBL/GenBank/DDBJ databases">
        <authorList>
            <person name="Seilhamer J.J."/>
        </authorList>
    </citation>
    <scope>NUCLEOTIDE SEQUENCE [LARGE SCALE GENOMIC DNA]</scope>
    <source>
        <strain evidence="3 4">NML150140-1</strain>
    </source>
</reference>